<keyword evidence="1" id="KW-0472">Membrane</keyword>
<comment type="caution">
    <text evidence="2">The sequence shown here is derived from an EMBL/GenBank/DDBJ whole genome shotgun (WGS) entry which is preliminary data.</text>
</comment>
<protein>
    <submittedName>
        <fullName evidence="2">Uncharacterized protein</fullName>
    </submittedName>
</protein>
<dbReference type="EMBL" id="JAFDVH010000019">
    <property type="protein sequence ID" value="KAG7460271.1"/>
    <property type="molecule type" value="Genomic_DNA"/>
</dbReference>
<organism evidence="2 3">
    <name type="scientific">Megalops atlanticus</name>
    <name type="common">Tarpon</name>
    <name type="synonym">Clupea gigantea</name>
    <dbReference type="NCBI Taxonomy" id="7932"/>
    <lineage>
        <taxon>Eukaryota</taxon>
        <taxon>Metazoa</taxon>
        <taxon>Chordata</taxon>
        <taxon>Craniata</taxon>
        <taxon>Vertebrata</taxon>
        <taxon>Euteleostomi</taxon>
        <taxon>Actinopterygii</taxon>
        <taxon>Neopterygii</taxon>
        <taxon>Teleostei</taxon>
        <taxon>Elopiformes</taxon>
        <taxon>Megalopidae</taxon>
        <taxon>Megalops</taxon>
    </lineage>
</organism>
<dbReference type="OrthoDB" id="10644386at2759"/>
<evidence type="ECO:0000256" key="1">
    <source>
        <dbReference type="SAM" id="Phobius"/>
    </source>
</evidence>
<evidence type="ECO:0000313" key="3">
    <source>
        <dbReference type="Proteomes" id="UP001046870"/>
    </source>
</evidence>
<evidence type="ECO:0000313" key="2">
    <source>
        <dbReference type="EMBL" id="KAG7460271.1"/>
    </source>
</evidence>
<sequence>MNVMFFYFTLRESLQLLKLSFSRKGQQDFLEGSTEKGSGVIIAIQSESESTGQSTVQRRTETLALSLEMLFKTTFKPIAFLLLYLHPFGWSLFGQACSCPDVKNRENYVYSAEDILNKTDNITLISEQWDVQGVVVAVIDYEPYNSSRNESVVLAVATGGIRLLCPVSLNYTAQYEDSSGALQEDRREFIAAECRHGGVPESLVADWQWVVPVCVSAALLGGLAVGFLWRRKKRRWVPGTPLRVPDQGLLRQDQQPANQDEDQVTRCDLTCVTRV</sequence>
<accession>A0A9D3PJB9</accession>
<keyword evidence="1" id="KW-0812">Transmembrane</keyword>
<gene>
    <name evidence="2" type="ORF">MATL_G00219520</name>
</gene>
<reference evidence="2" key="1">
    <citation type="submission" date="2021-01" db="EMBL/GenBank/DDBJ databases">
        <authorList>
            <person name="Zahm M."/>
            <person name="Roques C."/>
            <person name="Cabau C."/>
            <person name="Klopp C."/>
            <person name="Donnadieu C."/>
            <person name="Jouanno E."/>
            <person name="Lampietro C."/>
            <person name="Louis A."/>
            <person name="Herpin A."/>
            <person name="Echchiki A."/>
            <person name="Berthelot C."/>
            <person name="Parey E."/>
            <person name="Roest-Crollius H."/>
            <person name="Braasch I."/>
            <person name="Postlethwait J."/>
            <person name="Bobe J."/>
            <person name="Montfort J."/>
            <person name="Bouchez O."/>
            <person name="Begum T."/>
            <person name="Mejri S."/>
            <person name="Adams A."/>
            <person name="Chen W.-J."/>
            <person name="Guiguen Y."/>
        </authorList>
    </citation>
    <scope>NUCLEOTIDE SEQUENCE</scope>
    <source>
        <strain evidence="2">YG-15Mar2019-1</strain>
        <tissue evidence="2">Brain</tissue>
    </source>
</reference>
<keyword evidence="3" id="KW-1185">Reference proteome</keyword>
<dbReference type="Proteomes" id="UP001046870">
    <property type="component" value="Chromosome 19"/>
</dbReference>
<feature type="transmembrane region" description="Helical" evidence="1">
    <location>
        <begin position="209"/>
        <end position="229"/>
    </location>
</feature>
<proteinExistence type="predicted"/>
<dbReference type="AlphaFoldDB" id="A0A9D3PJB9"/>
<keyword evidence="1" id="KW-1133">Transmembrane helix</keyword>
<name>A0A9D3PJB9_MEGAT</name>